<organism evidence="5 6">
    <name type="scientific">Candidatus Falkowbacteria bacterium RIFOXYA2_FULL_38_12</name>
    <dbReference type="NCBI Taxonomy" id="1797993"/>
    <lineage>
        <taxon>Bacteria</taxon>
        <taxon>Candidatus Falkowiibacteriota</taxon>
    </lineage>
</organism>
<evidence type="ECO:0000256" key="3">
    <source>
        <dbReference type="ARBA" id="ARBA00022801"/>
    </source>
</evidence>
<evidence type="ECO:0000313" key="5">
    <source>
        <dbReference type="EMBL" id="OGF21684.1"/>
    </source>
</evidence>
<dbReference type="InterPro" id="IPR035437">
    <property type="entry name" value="SNase_OB-fold_sf"/>
</dbReference>
<dbReference type="PROSITE" id="PS01123">
    <property type="entry name" value="TNASE_1"/>
    <property type="match status" value="1"/>
</dbReference>
<keyword evidence="3" id="KW-0378">Hydrolase</keyword>
<dbReference type="Proteomes" id="UP000177407">
    <property type="component" value="Unassembled WGS sequence"/>
</dbReference>
<proteinExistence type="predicted"/>
<protein>
    <recommendedName>
        <fullName evidence="4">TNase-like domain-containing protein</fullName>
    </recommendedName>
</protein>
<keyword evidence="2" id="KW-0255">Endonuclease</keyword>
<evidence type="ECO:0000259" key="4">
    <source>
        <dbReference type="PROSITE" id="PS50830"/>
    </source>
</evidence>
<dbReference type="Gene3D" id="2.40.50.90">
    <property type="match status" value="1"/>
</dbReference>
<dbReference type="SMART" id="SM00318">
    <property type="entry name" value="SNc"/>
    <property type="match status" value="1"/>
</dbReference>
<dbReference type="EMBL" id="MFGA01000002">
    <property type="protein sequence ID" value="OGF21684.1"/>
    <property type="molecule type" value="Genomic_DNA"/>
</dbReference>
<comment type="caution">
    <text evidence="5">The sequence shown here is derived from an EMBL/GenBank/DDBJ whole genome shotgun (WGS) entry which is preliminary data.</text>
</comment>
<dbReference type="InterPro" id="IPR002071">
    <property type="entry name" value="Thermonucl_AS"/>
</dbReference>
<dbReference type="Pfam" id="PF00565">
    <property type="entry name" value="SNase"/>
    <property type="match status" value="1"/>
</dbReference>
<name>A0A1F5S4Q5_9BACT</name>
<feature type="domain" description="TNase-like" evidence="4">
    <location>
        <begin position="7"/>
        <end position="135"/>
    </location>
</feature>
<dbReference type="SUPFAM" id="SSF50199">
    <property type="entry name" value="Staphylococcal nuclease"/>
    <property type="match status" value="1"/>
</dbReference>
<keyword evidence="1" id="KW-0540">Nuclease</keyword>
<evidence type="ECO:0000256" key="1">
    <source>
        <dbReference type="ARBA" id="ARBA00022722"/>
    </source>
</evidence>
<evidence type="ECO:0000313" key="6">
    <source>
        <dbReference type="Proteomes" id="UP000177407"/>
    </source>
</evidence>
<sequence length="213" mass="23759">MADLFLVSTVVDGDTIKININGTVETLRLIGIDTPETVDPRKPVQCFGIEASNKAKELLTGKSVRLEADPTQGERDSYNRLLRYVFFGDGESFNKLMIEQGYAHEYTYNLPYKYQAEFNEAEKYARENKLGLWADDTCAGLSTSVSTDLNVVADLSAPAGCEIKGNISSEKIYHLPGCESYNKTVIDESKGERWFCSEEEAIVAGWRKAKNCL</sequence>
<dbReference type="PANTHER" id="PTHR12302">
    <property type="entry name" value="EBNA2 BINDING PROTEIN P100"/>
    <property type="match status" value="1"/>
</dbReference>
<reference evidence="5 6" key="1">
    <citation type="journal article" date="2016" name="Nat. Commun.">
        <title>Thousands of microbial genomes shed light on interconnected biogeochemical processes in an aquifer system.</title>
        <authorList>
            <person name="Anantharaman K."/>
            <person name="Brown C.T."/>
            <person name="Hug L.A."/>
            <person name="Sharon I."/>
            <person name="Castelle C.J."/>
            <person name="Probst A.J."/>
            <person name="Thomas B.C."/>
            <person name="Singh A."/>
            <person name="Wilkins M.J."/>
            <person name="Karaoz U."/>
            <person name="Brodie E.L."/>
            <person name="Williams K.H."/>
            <person name="Hubbard S.S."/>
            <person name="Banfield J.F."/>
        </authorList>
    </citation>
    <scope>NUCLEOTIDE SEQUENCE [LARGE SCALE GENOMIC DNA]</scope>
</reference>
<dbReference type="GO" id="GO:0004519">
    <property type="term" value="F:endonuclease activity"/>
    <property type="evidence" value="ECO:0007669"/>
    <property type="project" value="UniProtKB-KW"/>
</dbReference>
<dbReference type="PROSITE" id="PS50830">
    <property type="entry name" value="TNASE_3"/>
    <property type="match status" value="1"/>
</dbReference>
<dbReference type="PANTHER" id="PTHR12302:SF3">
    <property type="entry name" value="SERINE_THREONINE-PROTEIN KINASE 31"/>
    <property type="match status" value="1"/>
</dbReference>
<dbReference type="InterPro" id="IPR016071">
    <property type="entry name" value="Staphylococal_nuclease_OB-fold"/>
</dbReference>
<dbReference type="GO" id="GO:0016787">
    <property type="term" value="F:hydrolase activity"/>
    <property type="evidence" value="ECO:0007669"/>
    <property type="project" value="UniProtKB-KW"/>
</dbReference>
<gene>
    <name evidence="5" type="ORF">A2257_02570</name>
</gene>
<dbReference type="GO" id="GO:0003676">
    <property type="term" value="F:nucleic acid binding"/>
    <property type="evidence" value="ECO:0007669"/>
    <property type="project" value="InterPro"/>
</dbReference>
<dbReference type="AlphaFoldDB" id="A0A1F5S4Q5"/>
<evidence type="ECO:0000256" key="2">
    <source>
        <dbReference type="ARBA" id="ARBA00022759"/>
    </source>
</evidence>
<accession>A0A1F5S4Q5</accession>